<sequence>MKENKYDQQAFFDKYSQMERSRKGLAGAGEWHVLKELLPGLPGIRMLDLGCGYGWHCIYAAEQGAASVVGIDPSRKMLQVAREKTHFPQVSYIQETMENVEFPPESFDLVFSSLALHYVEDYRGVVEKVWRFLRPGGSFLFSAEHPVFTAQGSQDWEYGPGGEIRHFPVDRYYIEGWREANFLGEKVVKYHRTLTTYLEELRRAGFQLERLVEPQPSQEMMESVPGMRDELRRPMMLIVSARKQGE</sequence>
<gene>
    <name evidence="5" type="ORF">IAB98_01285</name>
</gene>
<reference evidence="5" key="2">
    <citation type="journal article" date="2021" name="PeerJ">
        <title>Extensive microbial diversity within the chicken gut microbiome revealed by metagenomics and culture.</title>
        <authorList>
            <person name="Gilroy R."/>
            <person name="Ravi A."/>
            <person name="Getino M."/>
            <person name="Pursley I."/>
            <person name="Horton D.L."/>
            <person name="Alikhan N.F."/>
            <person name="Baker D."/>
            <person name="Gharbi K."/>
            <person name="Hall N."/>
            <person name="Watson M."/>
            <person name="Adriaenssens E.M."/>
            <person name="Foster-Nyarko E."/>
            <person name="Jarju S."/>
            <person name="Secka A."/>
            <person name="Antonio M."/>
            <person name="Oren A."/>
            <person name="Chaudhuri R.R."/>
            <person name="La Ragione R."/>
            <person name="Hildebrand F."/>
            <person name="Pallen M.J."/>
        </authorList>
    </citation>
    <scope>NUCLEOTIDE SEQUENCE</scope>
    <source>
        <strain evidence="5">ChiSxjej1B13-7041</strain>
    </source>
</reference>
<evidence type="ECO:0000256" key="1">
    <source>
        <dbReference type="ARBA" id="ARBA00022603"/>
    </source>
</evidence>
<keyword evidence="3" id="KW-0949">S-adenosyl-L-methionine</keyword>
<dbReference type="GO" id="GO:0008757">
    <property type="term" value="F:S-adenosylmethionine-dependent methyltransferase activity"/>
    <property type="evidence" value="ECO:0007669"/>
    <property type="project" value="InterPro"/>
</dbReference>
<evidence type="ECO:0000313" key="5">
    <source>
        <dbReference type="EMBL" id="HIR92039.1"/>
    </source>
</evidence>
<dbReference type="GO" id="GO:0032259">
    <property type="term" value="P:methylation"/>
    <property type="evidence" value="ECO:0007669"/>
    <property type="project" value="UniProtKB-KW"/>
</dbReference>
<dbReference type="CDD" id="cd02440">
    <property type="entry name" value="AdoMet_MTases"/>
    <property type="match status" value="1"/>
</dbReference>
<keyword evidence="1 5" id="KW-0489">Methyltransferase</keyword>
<proteinExistence type="predicted"/>
<accession>A0A9D1EI78</accession>
<keyword evidence="2" id="KW-0808">Transferase</keyword>
<dbReference type="SUPFAM" id="SSF53335">
    <property type="entry name" value="S-adenosyl-L-methionine-dependent methyltransferases"/>
    <property type="match status" value="1"/>
</dbReference>
<dbReference type="Proteomes" id="UP000886841">
    <property type="component" value="Unassembled WGS sequence"/>
</dbReference>
<dbReference type="AlphaFoldDB" id="A0A9D1EI78"/>
<dbReference type="PANTHER" id="PTHR43464:SF19">
    <property type="entry name" value="UBIQUINONE BIOSYNTHESIS O-METHYLTRANSFERASE, MITOCHONDRIAL"/>
    <property type="match status" value="1"/>
</dbReference>
<name>A0A9D1EI78_9FIRM</name>
<dbReference type="Gene3D" id="3.40.50.150">
    <property type="entry name" value="Vaccinia Virus protein VP39"/>
    <property type="match status" value="1"/>
</dbReference>
<dbReference type="InterPro" id="IPR029063">
    <property type="entry name" value="SAM-dependent_MTases_sf"/>
</dbReference>
<feature type="domain" description="Methyltransferase type 11" evidence="4">
    <location>
        <begin position="47"/>
        <end position="141"/>
    </location>
</feature>
<evidence type="ECO:0000256" key="3">
    <source>
        <dbReference type="ARBA" id="ARBA00022691"/>
    </source>
</evidence>
<evidence type="ECO:0000256" key="2">
    <source>
        <dbReference type="ARBA" id="ARBA00022679"/>
    </source>
</evidence>
<protein>
    <submittedName>
        <fullName evidence="5">Class I SAM-dependent methyltransferase</fullName>
    </submittedName>
</protein>
<dbReference type="PANTHER" id="PTHR43464">
    <property type="entry name" value="METHYLTRANSFERASE"/>
    <property type="match status" value="1"/>
</dbReference>
<organism evidence="5 6">
    <name type="scientific">Candidatus Egerieimonas intestinavium</name>
    <dbReference type="NCBI Taxonomy" id="2840777"/>
    <lineage>
        <taxon>Bacteria</taxon>
        <taxon>Bacillati</taxon>
        <taxon>Bacillota</taxon>
        <taxon>Clostridia</taxon>
        <taxon>Lachnospirales</taxon>
        <taxon>Lachnospiraceae</taxon>
        <taxon>Lachnospiraceae incertae sedis</taxon>
        <taxon>Candidatus Egerieimonas</taxon>
    </lineage>
</organism>
<evidence type="ECO:0000313" key="6">
    <source>
        <dbReference type="Proteomes" id="UP000886841"/>
    </source>
</evidence>
<comment type="caution">
    <text evidence="5">The sequence shown here is derived from an EMBL/GenBank/DDBJ whole genome shotgun (WGS) entry which is preliminary data.</text>
</comment>
<reference evidence="5" key="1">
    <citation type="submission" date="2020-10" db="EMBL/GenBank/DDBJ databases">
        <authorList>
            <person name="Gilroy R."/>
        </authorList>
    </citation>
    <scope>NUCLEOTIDE SEQUENCE</scope>
    <source>
        <strain evidence="5">ChiSxjej1B13-7041</strain>
    </source>
</reference>
<dbReference type="InterPro" id="IPR013216">
    <property type="entry name" value="Methyltransf_11"/>
</dbReference>
<dbReference type="Pfam" id="PF08241">
    <property type="entry name" value="Methyltransf_11"/>
    <property type="match status" value="1"/>
</dbReference>
<dbReference type="EMBL" id="DVHU01000011">
    <property type="protein sequence ID" value="HIR92039.1"/>
    <property type="molecule type" value="Genomic_DNA"/>
</dbReference>
<evidence type="ECO:0000259" key="4">
    <source>
        <dbReference type="Pfam" id="PF08241"/>
    </source>
</evidence>